<feature type="region of interest" description="Disordered" evidence="10">
    <location>
        <begin position="886"/>
        <end position="909"/>
    </location>
</feature>
<dbReference type="Proteomes" id="UP000298663">
    <property type="component" value="Unassembled WGS sequence"/>
</dbReference>
<dbReference type="Pfam" id="PF25359">
    <property type="entry name" value="PH_met_RdRP"/>
    <property type="match status" value="1"/>
</dbReference>
<evidence type="ECO:0000259" key="12">
    <source>
        <dbReference type="Pfam" id="PF24642"/>
    </source>
</evidence>
<dbReference type="GO" id="GO:0031380">
    <property type="term" value="C:nuclear RNA-directed RNA polymerase complex"/>
    <property type="evidence" value="ECO:0007669"/>
    <property type="project" value="TreeGrafter"/>
</dbReference>
<keyword evidence="6" id="KW-0943">RNA-mediated gene silencing</keyword>
<feature type="domain" description="PH-like" evidence="14">
    <location>
        <begin position="3"/>
        <end position="208"/>
    </location>
</feature>
<dbReference type="Pfam" id="PF05183">
    <property type="entry name" value="RdRP"/>
    <property type="match status" value="1"/>
</dbReference>
<dbReference type="EC" id="2.7.7.48" evidence="8"/>
<feature type="domain" description="RDRP C-terminal head" evidence="15">
    <location>
        <begin position="958"/>
        <end position="1134"/>
    </location>
</feature>
<dbReference type="EMBL" id="AZBU02000008">
    <property type="protein sequence ID" value="TKR67851.1"/>
    <property type="molecule type" value="Genomic_DNA"/>
</dbReference>
<name>A0A4U5MF77_STECR</name>
<dbReference type="Pfam" id="PF26253">
    <property type="entry name" value="RdRP_head"/>
    <property type="match status" value="1"/>
</dbReference>
<dbReference type="GO" id="GO:0003968">
    <property type="term" value="F:RNA-directed RNA polymerase activity"/>
    <property type="evidence" value="ECO:0007669"/>
    <property type="project" value="UniProtKB-KW"/>
</dbReference>
<evidence type="ECO:0000313" key="16">
    <source>
        <dbReference type="EMBL" id="TKR67851.1"/>
    </source>
</evidence>
<keyword evidence="9" id="KW-0175">Coiled coil</keyword>
<evidence type="ECO:0000259" key="15">
    <source>
        <dbReference type="Pfam" id="PF26253"/>
    </source>
</evidence>
<keyword evidence="4 8" id="KW-0548">Nucleotidyltransferase</keyword>
<dbReference type="InterPro" id="IPR007855">
    <property type="entry name" value="RDRP"/>
</dbReference>
<dbReference type="PANTHER" id="PTHR23079">
    <property type="entry name" value="RNA-DEPENDENT RNA POLYMERASE"/>
    <property type="match status" value="1"/>
</dbReference>
<dbReference type="STRING" id="34508.A0A4U5MF77"/>
<dbReference type="PANTHER" id="PTHR23079:SF57">
    <property type="entry name" value="RNA-DIRECTED RNA POLYMERASE"/>
    <property type="match status" value="1"/>
</dbReference>
<evidence type="ECO:0000256" key="2">
    <source>
        <dbReference type="ARBA" id="ARBA00022484"/>
    </source>
</evidence>
<keyword evidence="3 8" id="KW-0808">Transferase</keyword>
<feature type="domain" description="RDRP core" evidence="11">
    <location>
        <begin position="337"/>
        <end position="935"/>
    </location>
</feature>
<dbReference type="GO" id="GO:0030422">
    <property type="term" value="P:siRNA processing"/>
    <property type="evidence" value="ECO:0007669"/>
    <property type="project" value="TreeGrafter"/>
</dbReference>
<dbReference type="OrthoDB" id="6513042at2759"/>
<dbReference type="InterPro" id="IPR057596">
    <property type="entry name" value="RDRP_core"/>
</dbReference>
<protein>
    <recommendedName>
        <fullName evidence="8">RNA-dependent RNA polymerase</fullName>
        <ecNumber evidence="8">2.7.7.48</ecNumber>
    </recommendedName>
</protein>
<evidence type="ECO:0000256" key="10">
    <source>
        <dbReference type="SAM" id="MobiDB-lite"/>
    </source>
</evidence>
<evidence type="ECO:0000256" key="9">
    <source>
        <dbReference type="SAM" id="Coils"/>
    </source>
</evidence>
<reference evidence="16 17" key="2">
    <citation type="journal article" date="2019" name="G3 (Bethesda)">
        <title>Hybrid Assembly of the Genome of the Entomopathogenic Nematode Steinernema carpocapsae Identifies the X-Chromosome.</title>
        <authorList>
            <person name="Serra L."/>
            <person name="Macchietto M."/>
            <person name="Macias-Munoz A."/>
            <person name="McGill C.J."/>
            <person name="Rodriguez I.M."/>
            <person name="Rodriguez B."/>
            <person name="Murad R."/>
            <person name="Mortazavi A."/>
        </authorList>
    </citation>
    <scope>NUCLEOTIDE SEQUENCE [LARGE SCALE GENOMIC DNA]</scope>
    <source>
        <strain evidence="16 17">ALL</strain>
    </source>
</reference>
<feature type="coiled-coil region" evidence="9">
    <location>
        <begin position="273"/>
        <end position="327"/>
    </location>
</feature>
<comment type="catalytic activity">
    <reaction evidence="7 8">
        <text>RNA(n) + a ribonucleoside 5'-triphosphate = RNA(n+1) + diphosphate</text>
        <dbReference type="Rhea" id="RHEA:21248"/>
        <dbReference type="Rhea" id="RHEA-COMP:14527"/>
        <dbReference type="Rhea" id="RHEA-COMP:17342"/>
        <dbReference type="ChEBI" id="CHEBI:33019"/>
        <dbReference type="ChEBI" id="CHEBI:61557"/>
        <dbReference type="ChEBI" id="CHEBI:140395"/>
        <dbReference type="EC" id="2.7.7.48"/>
    </reaction>
</comment>
<keyword evidence="5 8" id="KW-0694">RNA-binding</keyword>
<evidence type="ECO:0000256" key="8">
    <source>
        <dbReference type="RuleBase" id="RU363098"/>
    </source>
</evidence>
<gene>
    <name evidence="16" type="ORF">L596_023937</name>
</gene>
<evidence type="ECO:0000256" key="1">
    <source>
        <dbReference type="ARBA" id="ARBA00005762"/>
    </source>
</evidence>
<dbReference type="InterPro" id="IPR057493">
    <property type="entry name" value="PH_RdRP-assoc"/>
</dbReference>
<keyword evidence="17" id="KW-1185">Reference proteome</keyword>
<dbReference type="Pfam" id="PF24642">
    <property type="entry name" value="DUF7636"/>
    <property type="match status" value="1"/>
</dbReference>
<evidence type="ECO:0000313" key="17">
    <source>
        <dbReference type="Proteomes" id="UP000298663"/>
    </source>
</evidence>
<evidence type="ECO:0000259" key="14">
    <source>
        <dbReference type="Pfam" id="PF25359"/>
    </source>
</evidence>
<dbReference type="GO" id="GO:0003723">
    <property type="term" value="F:RNA binding"/>
    <property type="evidence" value="ECO:0007669"/>
    <property type="project" value="UniProtKB-KW"/>
</dbReference>
<dbReference type="InterPro" id="IPR058752">
    <property type="entry name" value="RDRP_C_head"/>
</dbReference>
<keyword evidence="2 8" id="KW-0696">RNA-directed RNA polymerase</keyword>
<dbReference type="Pfam" id="PF24934">
    <property type="entry name" value="DUF7752"/>
    <property type="match status" value="1"/>
</dbReference>
<evidence type="ECO:0000256" key="5">
    <source>
        <dbReference type="ARBA" id="ARBA00022884"/>
    </source>
</evidence>
<evidence type="ECO:0000256" key="6">
    <source>
        <dbReference type="ARBA" id="ARBA00023158"/>
    </source>
</evidence>
<evidence type="ECO:0000256" key="4">
    <source>
        <dbReference type="ARBA" id="ARBA00022695"/>
    </source>
</evidence>
<feature type="domain" description="DUF7636" evidence="12">
    <location>
        <begin position="1342"/>
        <end position="1382"/>
    </location>
</feature>
<proteinExistence type="inferred from homology"/>
<dbReference type="InterPro" id="IPR056053">
    <property type="entry name" value="DUF7636"/>
</dbReference>
<organism evidence="16 17">
    <name type="scientific">Steinernema carpocapsae</name>
    <name type="common">Entomopathogenic nematode</name>
    <dbReference type="NCBI Taxonomy" id="34508"/>
    <lineage>
        <taxon>Eukaryota</taxon>
        <taxon>Metazoa</taxon>
        <taxon>Ecdysozoa</taxon>
        <taxon>Nematoda</taxon>
        <taxon>Chromadorea</taxon>
        <taxon>Rhabditida</taxon>
        <taxon>Tylenchina</taxon>
        <taxon>Panagrolaimomorpha</taxon>
        <taxon>Strongyloidoidea</taxon>
        <taxon>Steinernematidae</taxon>
        <taxon>Steinernema</taxon>
    </lineage>
</organism>
<accession>A0A4U5MF77</accession>
<evidence type="ECO:0000256" key="3">
    <source>
        <dbReference type="ARBA" id="ARBA00022679"/>
    </source>
</evidence>
<sequence>MTPYKFLNHFKLCEGTVELEALNQCERTPENTDGILADFEHDQNRLKVKFGYITPSPTAKGLFLAYAIMIITVDVVVEGYKSACVHVNVPYNSVRRIIVDWDHMNETEIHGAKLYLHLNFPVEIKQLKKKDNKFQKAERYLTWDQQNAPPKAISDCPVLMLCFKTISVDIQFVSMICPFLFQRVMLYNVLSRMRSRCNLILEFCNVTIENSLPYLPAPMADDNLKKFIEKGGNYGLAYLIEALSSRGSIVNDHFLTSKQRRNVFISKIMTHFKKDANVTLETLERLLNTLDEHLEIRDLFGVYATIHQKVTEESQILKEEIETQKKNGFQRVRKVVITPTRKLLVVPELLMGNRFLRTHDESGEHTLRVQFRDDDSQPMRGIKCGAFLIERTVGEALRNGIIVAGRLYKYMGSSNSQMRDNGCYFFNAEASSNIHETIRKQFGKFDTNNIPKFMSRFGQCFTQARRSGVALERSMYNRIPDIIGGDDLKGEPYTYSDGVGNVSAWYAKNLAADFNIDEGCVPSVFQVRFRGMKGIVCVNPYMDIVKEFHERYQLEDDKYWPKNVEISFRPSQEKFRAPRDSRIEIVKYSAPTPCNLNRPLINIMDQVTSNQNAATHSRMCARVHELLDIQIEALGQTLNEEHKSRARLAELPRRIDFNYLSAEKGFILTEEPFFKSLLQCCVKYTLRRVRLKNQVQLPHPQARMAFGVIDETGLLQCGQIFFQATSYITKNPGPSAEKMILLGPVLMTKNPQIVAGDARMFDAVDIPELHHLVDVVVFPKYGPRPHPDEMAGSDLDGDEYTILWDPEFFFDRNEEPLDFPKPVVKTSPDDDRDVNTKMIDFYISYIEQDSIGTIANSFLVTSDLYGIDSEVSISIARKHSLAVDFPKTGKPPEKLTRRPKNGMPPEQPDRFPDFMERSTSPAYVSSSLNGQLYRRAKDMDSVLSQTMDRQQASAIVLDPEMEVEGAEKFYEAAVAMHNAYNASIEALLDNYGIVDEAEAFTGAIIKCRNRISDKDADDMSMFNTNFVVEQRINRTFQQFRRKFFEEFGGIENCTVDETGRSNPNVPLEAQENELNRRYCKDPTPEMKQKASACYKVCYHYATKAERRFLSFAWIVWDVLAEVKRENHFKNKRVKEQRLMGIPIHTRLHAYIRKYTGDISNKVALEEFKKQIAKEERHIAKYVEAHEGLDELCFILLHWGEQHALFNHEFQPRHLFTLLLIHGLDMFPKKRSDAASEWLEKLDLDATIANRGDIRSRIGGFGAVLMEFFKYLGGRIFKQYRFISFEEVGSDEFLLDSKVAPLSRAAGRTYYQISFSGVFAALPQLESEIIPQGYEASEEGKRLYEIDPFTIELPSAKNVQMQDILRNITDLTNVQHLAMRKLKEDYRGK</sequence>
<feature type="domain" description="DUF7752" evidence="13">
    <location>
        <begin position="1181"/>
        <end position="1284"/>
    </location>
</feature>
<evidence type="ECO:0000259" key="13">
    <source>
        <dbReference type="Pfam" id="PF24934"/>
    </source>
</evidence>
<evidence type="ECO:0000256" key="7">
    <source>
        <dbReference type="ARBA" id="ARBA00048744"/>
    </source>
</evidence>
<evidence type="ECO:0000259" key="11">
    <source>
        <dbReference type="Pfam" id="PF05183"/>
    </source>
</evidence>
<comment type="caution">
    <text evidence="16">The sequence shown here is derived from an EMBL/GenBank/DDBJ whole genome shotgun (WGS) entry which is preliminary data.</text>
</comment>
<dbReference type="InterPro" id="IPR056654">
    <property type="entry name" value="DUF7752"/>
</dbReference>
<reference evidence="16 17" key="1">
    <citation type="journal article" date="2015" name="Genome Biol.">
        <title>Comparative genomics of Steinernema reveals deeply conserved gene regulatory networks.</title>
        <authorList>
            <person name="Dillman A.R."/>
            <person name="Macchietto M."/>
            <person name="Porter C.F."/>
            <person name="Rogers A."/>
            <person name="Williams B."/>
            <person name="Antoshechkin I."/>
            <person name="Lee M.M."/>
            <person name="Goodwin Z."/>
            <person name="Lu X."/>
            <person name="Lewis E.E."/>
            <person name="Goodrich-Blair H."/>
            <person name="Stock S.P."/>
            <person name="Adams B.J."/>
            <person name="Sternberg P.W."/>
            <person name="Mortazavi A."/>
        </authorList>
    </citation>
    <scope>NUCLEOTIDE SEQUENCE [LARGE SCALE GENOMIC DNA]</scope>
    <source>
        <strain evidence="16 17">ALL</strain>
    </source>
</reference>
<comment type="similarity">
    <text evidence="1 8">Belongs to the RdRP family.</text>
</comment>